<dbReference type="EMBL" id="OX336137">
    <property type="protein sequence ID" value="CAI2717143.1"/>
    <property type="molecule type" value="Genomic_DNA"/>
</dbReference>
<name>A0ABM9HAJ3_9BACT</name>
<evidence type="ECO:0008006" key="4">
    <source>
        <dbReference type="Google" id="ProtNLM"/>
    </source>
</evidence>
<dbReference type="RefSeq" id="WP_282010104.1">
    <property type="nucleotide sequence ID" value="NZ_OX336137.1"/>
</dbReference>
<keyword evidence="3" id="KW-1185">Reference proteome</keyword>
<organism evidence="2 3">
    <name type="scientific">Nitrospina watsonii</name>
    <dbReference type="NCBI Taxonomy" id="1323948"/>
    <lineage>
        <taxon>Bacteria</taxon>
        <taxon>Pseudomonadati</taxon>
        <taxon>Nitrospinota/Tectimicrobiota group</taxon>
        <taxon>Nitrospinota</taxon>
        <taxon>Nitrospinia</taxon>
        <taxon>Nitrospinales</taxon>
        <taxon>Nitrospinaceae</taxon>
        <taxon>Nitrospina</taxon>
    </lineage>
</organism>
<evidence type="ECO:0000313" key="2">
    <source>
        <dbReference type="EMBL" id="CAI2717143.1"/>
    </source>
</evidence>
<feature type="chain" id="PRO_5046137185" description="Lipoprotein" evidence="1">
    <location>
        <begin position="18"/>
        <end position="279"/>
    </location>
</feature>
<proteinExistence type="predicted"/>
<protein>
    <recommendedName>
        <fullName evidence="4">Lipoprotein</fullName>
    </recommendedName>
</protein>
<evidence type="ECO:0000313" key="3">
    <source>
        <dbReference type="Proteomes" id="UP001157733"/>
    </source>
</evidence>
<dbReference type="Proteomes" id="UP001157733">
    <property type="component" value="Chromosome"/>
</dbReference>
<sequence>MKKLTLMWVLLLGLTVACDSTQTAVEEEPLQLPEKEKTWVKTEEVEITKDKALAGSEAVELKAEVDPALKDSLVNADVSAAGQITDAESCLAMLGPLDKTRWEVQTEGGMWHAFERNEDLRLFSDTGFQIDSNMNKLFFSLRYLCNTAKGVPLTGLAITVNRMIDDRGAEGARRHMIALGNPVPVAEEWIAYAQEARKLSQRNIPYAEVAQLVAETRPLIDLYQQLQKRKVDDSNRQRFLVEAVTILDVIKSRMSGENHLTMARNEDLKVPYEKFRNEM</sequence>
<keyword evidence="1" id="KW-0732">Signal</keyword>
<feature type="signal peptide" evidence="1">
    <location>
        <begin position="1"/>
        <end position="17"/>
    </location>
</feature>
<accession>A0ABM9HAJ3</accession>
<reference evidence="2 3" key="1">
    <citation type="submission" date="2022-09" db="EMBL/GenBank/DDBJ databases">
        <authorList>
            <person name="Kop L."/>
        </authorList>
    </citation>
    <scope>NUCLEOTIDE SEQUENCE [LARGE SCALE GENOMIC DNA]</scope>
    <source>
        <strain evidence="2 3">347</strain>
    </source>
</reference>
<evidence type="ECO:0000256" key="1">
    <source>
        <dbReference type="SAM" id="SignalP"/>
    </source>
</evidence>
<dbReference type="PROSITE" id="PS51257">
    <property type="entry name" value="PROKAR_LIPOPROTEIN"/>
    <property type="match status" value="1"/>
</dbReference>
<gene>
    <name evidence="2" type="ORF">NSPWAT_0284</name>
</gene>